<organism evidence="1 2">
    <name type="scientific">Xylanibacter ruminicola</name>
    <name type="common">Prevotella ruminicola</name>
    <dbReference type="NCBI Taxonomy" id="839"/>
    <lineage>
        <taxon>Bacteria</taxon>
        <taxon>Pseudomonadati</taxon>
        <taxon>Bacteroidota</taxon>
        <taxon>Bacteroidia</taxon>
        <taxon>Bacteroidales</taxon>
        <taxon>Prevotellaceae</taxon>
        <taxon>Xylanibacter</taxon>
    </lineage>
</organism>
<evidence type="ECO:0000313" key="2">
    <source>
        <dbReference type="Proteomes" id="UP000236735"/>
    </source>
</evidence>
<dbReference type="EMBL" id="FNUV01000001">
    <property type="protein sequence ID" value="SEF47529.1"/>
    <property type="molecule type" value="Genomic_DNA"/>
</dbReference>
<reference evidence="1 2" key="1">
    <citation type="submission" date="2016-10" db="EMBL/GenBank/DDBJ databases">
        <authorList>
            <person name="de Groot N.N."/>
        </authorList>
    </citation>
    <scope>NUCLEOTIDE SEQUENCE [LARGE SCALE GENOMIC DNA]</scope>
    <source>
        <strain evidence="1 2">AR32</strain>
    </source>
</reference>
<sequence length="293" mass="35146">MKKKDLPQGYRPSVKDAQWFLGYWMQLPNYSNQERALDKLFHELCPENNTIEDVLIKCSSLNDFYSTNIFDIHTIAQHILSLGIDGRLKQGDLSLVDDISHVEKGNIVHTFYSFATKYCSHHQPKLFAIYDSYVEKVLITLNKRDHFSSFKNEELRTYSVYMKAIEDFRQYYGLMQFDIKQIDQYLWQLGKWYFNQYGLSYKYYNREDENPYPSNDIRNRFWDGEMMFVKNIVARNKEGEWKLKGKEILKNASDQTKLFASKFTPEQYGMILYMNELYARHIPFDDFSWTDKY</sequence>
<dbReference type="RefSeq" id="WP_219817604.1">
    <property type="nucleotide sequence ID" value="NZ_FNUV01000001.1"/>
</dbReference>
<protein>
    <submittedName>
        <fullName evidence="1">Uncharacterized protein</fullName>
    </submittedName>
</protein>
<dbReference type="AlphaFoldDB" id="A0A1H5SAB9"/>
<dbReference type="Proteomes" id="UP000236735">
    <property type="component" value="Unassembled WGS sequence"/>
</dbReference>
<name>A0A1H5SAB9_XYLRU</name>
<evidence type="ECO:0000313" key="1">
    <source>
        <dbReference type="EMBL" id="SEF47529.1"/>
    </source>
</evidence>
<accession>A0A1H5SAB9</accession>
<gene>
    <name evidence="1" type="ORF">SAMN05216354_0590</name>
</gene>
<proteinExistence type="predicted"/>